<feature type="compositionally biased region" description="Polar residues" evidence="1">
    <location>
        <begin position="705"/>
        <end position="719"/>
    </location>
</feature>
<feature type="transmembrane region" description="Helical" evidence="2">
    <location>
        <begin position="59"/>
        <end position="82"/>
    </location>
</feature>
<evidence type="ECO:0000256" key="2">
    <source>
        <dbReference type="SAM" id="Phobius"/>
    </source>
</evidence>
<dbReference type="RefSeq" id="XP_013355798.1">
    <property type="nucleotide sequence ID" value="XM_013500344.1"/>
</dbReference>
<dbReference type="Proteomes" id="UP000030744">
    <property type="component" value="Unassembled WGS sequence"/>
</dbReference>
<organism evidence="3 4">
    <name type="scientific">Eimeria mitis</name>
    <dbReference type="NCBI Taxonomy" id="44415"/>
    <lineage>
        <taxon>Eukaryota</taxon>
        <taxon>Sar</taxon>
        <taxon>Alveolata</taxon>
        <taxon>Apicomplexa</taxon>
        <taxon>Conoidasida</taxon>
        <taxon>Coccidia</taxon>
        <taxon>Eucoccidiorida</taxon>
        <taxon>Eimeriorina</taxon>
        <taxon>Eimeriidae</taxon>
        <taxon>Eimeria</taxon>
    </lineage>
</organism>
<accession>U6K5Q2</accession>
<keyword evidence="2" id="KW-0472">Membrane</keyword>
<evidence type="ECO:0000256" key="1">
    <source>
        <dbReference type="SAM" id="MobiDB-lite"/>
    </source>
</evidence>
<proteinExistence type="predicted"/>
<feature type="compositionally biased region" description="Pro residues" evidence="1">
    <location>
        <begin position="753"/>
        <end position="763"/>
    </location>
</feature>
<dbReference type="VEuPathDB" id="ToxoDB:EMH_0015220"/>
<feature type="compositionally biased region" description="Basic residues" evidence="1">
    <location>
        <begin position="496"/>
        <end position="505"/>
    </location>
</feature>
<keyword evidence="4" id="KW-1185">Reference proteome</keyword>
<keyword evidence="2" id="KW-1133">Transmembrane helix</keyword>
<name>U6K5Q2_9EIME</name>
<feature type="compositionally biased region" description="Low complexity" evidence="1">
    <location>
        <begin position="595"/>
        <end position="604"/>
    </location>
</feature>
<reference evidence="3" key="2">
    <citation type="submission" date="2013-10" db="EMBL/GenBank/DDBJ databases">
        <authorList>
            <person name="Aslett M."/>
        </authorList>
    </citation>
    <scope>NUCLEOTIDE SEQUENCE [LARGE SCALE GENOMIC DNA]</scope>
    <source>
        <strain evidence="3">Houghton</strain>
    </source>
</reference>
<feature type="compositionally biased region" description="Low complexity" evidence="1">
    <location>
        <begin position="454"/>
        <end position="478"/>
    </location>
</feature>
<evidence type="ECO:0000313" key="4">
    <source>
        <dbReference type="Proteomes" id="UP000030744"/>
    </source>
</evidence>
<dbReference type="EMBL" id="HG685005">
    <property type="protein sequence ID" value="CDJ33234.1"/>
    <property type="molecule type" value="Genomic_DNA"/>
</dbReference>
<dbReference type="GeneID" id="25376475"/>
<feature type="compositionally biased region" description="Polar residues" evidence="1">
    <location>
        <begin position="508"/>
        <end position="517"/>
    </location>
</feature>
<sequence length="842" mass="88643">MQVAPAAEPHALPTWLQLLGSVATVESGRHGSPGDAVSPLTSGSLRKRRNVGFRGDSSVAALAAVALLATAYLVLRCALYLASASRSSLRFLAGAENEANKDQEESCGPPAEQDRPAAAIANKKPQLLKRARRYVEELARLIGKNSWLVLKLKPSLKVTCVAKFLCLSLVEASALFALLERRDRAGITEAVNKISRRIWDLRDSIGEKDVSHARQRNLNILHATLNNLQSSNPSEEPMAEAQRLEMVEHLLQLQELALTQLNSGICWLRGLIQGSKDASTDTKPAAAAAEGAAAAGEEAGAVADGGDAVDEAKVAAAVKAIELTVHTRRDHILNDPKLSRWLRTSQPKGHYGITNRLHMEMITQQPLLTHPERLEGLMATPLGSGSPPWEVIDIEKLEAHKRAASSSSPEAPSRAEEVTPYQAPCDRPRAPGKLKSPGQGSRKGAGAQRHAPVASSPSTSSATDAASAAPSSAAASADAPERTDGALQDRSQGRRMPGRAAHRKREQVLSSTPTEGRQASAVNATTQAAAASSRGRPASHARGAFRASRVTSAGVSSDFGPSRATMPRRLPGPLPRAVSDAGDHAPEDVTGTTPAAPAAEMSAAYHSSGVSRGSGPAYGALPAVSGPQRSPTTYAEPQAEFERSRDSSNPLLGPSPLSLPQVHTPVSHFSVSPGAPGVRPLPTTGLDEGAPPSTGSFVSVSSTSQLQRPASRKSQTSPWIPSDYRSSLGIAKEEGDQELDTWPFASKVWGPPEKAPLRPPPGFSPIEEPDGRSHPEVATGLAQAEEFFRGVLPQQPRDVMHPRELPVAATARPPPADARSAAEASATADSSPVPSAPHEEGR</sequence>
<gene>
    <name evidence="3" type="ORF">EMH_0015220</name>
</gene>
<feature type="region of interest" description="Disordered" evidence="1">
    <location>
        <begin position="400"/>
        <end position="775"/>
    </location>
</feature>
<feature type="compositionally biased region" description="Low complexity" evidence="1">
    <location>
        <begin position="647"/>
        <end position="660"/>
    </location>
</feature>
<keyword evidence="2" id="KW-0812">Transmembrane</keyword>
<reference evidence="3" key="1">
    <citation type="submission" date="2013-10" db="EMBL/GenBank/DDBJ databases">
        <title>Genomic analysis of the causative agents of coccidiosis in chickens.</title>
        <authorList>
            <person name="Reid A.J."/>
            <person name="Blake D."/>
            <person name="Billington K."/>
            <person name="Browne H."/>
            <person name="Dunn M."/>
            <person name="Hung S."/>
            <person name="Kawahara F."/>
            <person name="Miranda-Saavedra D."/>
            <person name="Mourier T."/>
            <person name="Nagra H."/>
            <person name="Otto T.D."/>
            <person name="Rawlings N."/>
            <person name="Sanchez A."/>
            <person name="Sanders M."/>
            <person name="Subramaniam C."/>
            <person name="Tay Y."/>
            <person name="Dear P."/>
            <person name="Doerig C."/>
            <person name="Gruber A."/>
            <person name="Parkinson J."/>
            <person name="Shirley M."/>
            <person name="Wan K.L."/>
            <person name="Berriman M."/>
            <person name="Tomley F."/>
            <person name="Pain A."/>
        </authorList>
    </citation>
    <scope>NUCLEOTIDE SEQUENCE [LARGE SCALE GENOMIC DNA]</scope>
    <source>
        <strain evidence="3">Houghton</strain>
    </source>
</reference>
<feature type="compositionally biased region" description="Low complexity" evidence="1">
    <location>
        <begin position="693"/>
        <end position="704"/>
    </location>
</feature>
<feature type="compositionally biased region" description="Low complexity" evidence="1">
    <location>
        <begin position="518"/>
        <end position="544"/>
    </location>
</feature>
<feature type="region of interest" description="Disordered" evidence="1">
    <location>
        <begin position="795"/>
        <end position="842"/>
    </location>
</feature>
<feature type="compositionally biased region" description="Low complexity" evidence="1">
    <location>
        <begin position="817"/>
        <end position="832"/>
    </location>
</feature>
<dbReference type="AlphaFoldDB" id="U6K5Q2"/>
<evidence type="ECO:0000313" key="3">
    <source>
        <dbReference type="EMBL" id="CDJ33234.1"/>
    </source>
</evidence>
<protein>
    <submittedName>
        <fullName evidence="3">Uncharacterized protein</fullName>
    </submittedName>
</protein>